<feature type="transmembrane region" description="Helical" evidence="6">
    <location>
        <begin position="112"/>
        <end position="130"/>
    </location>
</feature>
<evidence type="ECO:0000313" key="10">
    <source>
        <dbReference type="Proteomes" id="UP000288711"/>
    </source>
</evidence>
<comment type="caution">
    <text evidence="7">The sequence shown here is derived from an EMBL/GenBank/DDBJ whole genome shotgun (WGS) entry which is preliminary data.</text>
</comment>
<feature type="transmembrane region" description="Helical" evidence="6">
    <location>
        <begin position="358"/>
        <end position="377"/>
    </location>
</feature>
<dbReference type="RefSeq" id="WP_007925684.1">
    <property type="nucleotide sequence ID" value="NZ_ALWX01000017.1"/>
</dbReference>
<feature type="transmembrane region" description="Helical" evidence="6">
    <location>
        <begin position="383"/>
        <end position="401"/>
    </location>
</feature>
<keyword evidence="3 6" id="KW-0812">Transmembrane</keyword>
<sequence>MGGSLQKFFWSFVATFVPPLASLATAPLLARGLGVVGRGEVAASTAPWMFATAVGAFGLPEAVTYFAARHPHAARRIHQHGLLLVAVTAVAAAAAVHVLAGPLSSGNERLESLIQISAWACVPLLLLRVPQAVLTGYQLWRVLATGQLVVSVVRLASVVLLFATDTLTPLTATLSVVLTPLVALLLYIPKSRAVLRDADGTRTEASVQPEWRDVAGYGLRVWLGALSGIVLTRMSQVLMVPLSDEVHAGIFAIAVTIGELPLLVSSAVRDVIFAADAADLDSSNLEQVARITTFVTFLAGAGIGLTLPFVVPWAFGTEFTPSVVVAYLVIAATVLGSTGSVAGAGLGARGRPGLRSWSMMWGALANLTVLIVMVPWVGAAGGGWAMLAGNTIAGSLNVVWLHRRFGYDWRQFYGLRRRDVVAMRSAGRKITKRSTKQEAT</sequence>
<evidence type="ECO:0000313" key="9">
    <source>
        <dbReference type="Proteomes" id="UP000004474"/>
    </source>
</evidence>
<evidence type="ECO:0000313" key="7">
    <source>
        <dbReference type="EMBL" id="EKA61957.1"/>
    </source>
</evidence>
<evidence type="ECO:0000256" key="5">
    <source>
        <dbReference type="ARBA" id="ARBA00023136"/>
    </source>
</evidence>
<dbReference type="EMBL" id="ALWX01000017">
    <property type="protein sequence ID" value="EKA61957.1"/>
    <property type="molecule type" value="Genomic_DNA"/>
</dbReference>
<protein>
    <submittedName>
        <fullName evidence="7">Polysaccharide biosynthesis protein</fullName>
    </submittedName>
    <submittedName>
        <fullName evidence="8">Teichoic acid transporter</fullName>
    </submittedName>
</protein>
<dbReference type="eggNOG" id="COG2244">
    <property type="taxonomic scope" value="Bacteria"/>
</dbReference>
<feature type="transmembrane region" description="Helical" evidence="6">
    <location>
        <begin position="142"/>
        <end position="163"/>
    </location>
</feature>
<dbReference type="EMBL" id="PIPF01000004">
    <property type="protein sequence ID" value="RWU84480.1"/>
    <property type="molecule type" value="Genomic_DNA"/>
</dbReference>
<reference evidence="8" key="3">
    <citation type="submission" date="2017-11" db="EMBL/GenBank/DDBJ databases">
        <authorList>
            <person name="Seuylemezian A."/>
            <person name="Cooper K."/>
            <person name="Vaishampayan P."/>
        </authorList>
    </citation>
    <scope>NUCLEOTIDE SEQUENCE</scope>
    <source>
        <strain evidence="8">PVAS-1</strain>
    </source>
</reference>
<evidence type="ECO:0000256" key="2">
    <source>
        <dbReference type="ARBA" id="ARBA00022475"/>
    </source>
</evidence>
<dbReference type="InterPro" id="IPR002797">
    <property type="entry name" value="Polysacc_synth"/>
</dbReference>
<evidence type="ECO:0000256" key="1">
    <source>
        <dbReference type="ARBA" id="ARBA00004651"/>
    </source>
</evidence>
<evidence type="ECO:0000256" key="4">
    <source>
        <dbReference type="ARBA" id="ARBA00022989"/>
    </source>
</evidence>
<feature type="transmembrane region" description="Helical" evidence="6">
    <location>
        <begin position="169"/>
        <end position="188"/>
    </location>
</feature>
<dbReference type="PANTHER" id="PTHR30250">
    <property type="entry name" value="PST FAMILY PREDICTED COLANIC ACID TRANSPORTER"/>
    <property type="match status" value="1"/>
</dbReference>
<feature type="transmembrane region" description="Helical" evidence="6">
    <location>
        <begin position="48"/>
        <end position="68"/>
    </location>
</feature>
<feature type="transmembrane region" description="Helical" evidence="6">
    <location>
        <begin position="288"/>
        <end position="311"/>
    </location>
</feature>
<feature type="transmembrane region" description="Helical" evidence="6">
    <location>
        <begin position="80"/>
        <end position="100"/>
    </location>
</feature>
<keyword evidence="5 6" id="KW-0472">Membrane</keyword>
<dbReference type="OrthoDB" id="3320002at2"/>
<dbReference type="Proteomes" id="UP000288711">
    <property type="component" value="Unassembled WGS sequence"/>
</dbReference>
<reference evidence="8 10" key="1">
    <citation type="journal article" date="2009" name="Int. J. Syst. Evol. Microbiol.">
        <title>Janibacter hoylei sp. nov., Bacillus isronensis sp. nov. and Bacillus aryabhattai sp. nov., isolated from cryotubes used for collecting air from the upper atmosphere.</title>
        <authorList>
            <person name="Shivaji S."/>
            <person name="Chaturvedi P."/>
            <person name="Begum Z."/>
            <person name="Pindi P.K."/>
            <person name="Manorama R."/>
            <person name="Padmanaban D.A."/>
            <person name="Shouche Y.S."/>
            <person name="Pawar S."/>
            <person name="Vaishampayan P."/>
            <person name="Dutt C.B."/>
            <person name="Datta G.N."/>
            <person name="Manchanda R.K."/>
            <person name="Rao U.R."/>
            <person name="Bhargava P.M."/>
            <person name="Narlikar J.V."/>
        </authorList>
    </citation>
    <scope>NUCLEOTIDE SEQUENCE [LARGE SCALE GENOMIC DNA]</scope>
    <source>
        <strain evidence="8 10">PVAS-1</strain>
    </source>
</reference>
<keyword evidence="4 6" id="KW-1133">Transmembrane helix</keyword>
<dbReference type="STRING" id="1210046.B277_04814"/>
<reference evidence="7 9" key="2">
    <citation type="journal article" date="2012" name="J. Bacteriol.">
        <title>Genome Sequence of Janibacter hoylei MTCC8307, Isolated from the Stratospheric Air.</title>
        <authorList>
            <person name="Pawar S.P."/>
            <person name="Dhotre D.P."/>
            <person name="Shetty S.A."/>
            <person name="Chowdhury S.P."/>
            <person name="Chaudhari B.L."/>
            <person name="Shouche Y.S."/>
        </authorList>
    </citation>
    <scope>NUCLEOTIDE SEQUENCE [LARGE SCALE GENOMIC DNA]</scope>
    <source>
        <strain evidence="7 9">PVAS-1</strain>
    </source>
</reference>
<organism evidence="7 9">
    <name type="scientific">Janibacter hoylei PVAS-1</name>
    <dbReference type="NCBI Taxonomy" id="1210046"/>
    <lineage>
        <taxon>Bacteria</taxon>
        <taxon>Bacillati</taxon>
        <taxon>Actinomycetota</taxon>
        <taxon>Actinomycetes</taxon>
        <taxon>Micrococcales</taxon>
        <taxon>Intrasporangiaceae</taxon>
        <taxon>Janibacter</taxon>
    </lineage>
</organism>
<keyword evidence="2" id="KW-1003">Cell membrane</keyword>
<dbReference type="GO" id="GO:0005886">
    <property type="term" value="C:plasma membrane"/>
    <property type="evidence" value="ECO:0007669"/>
    <property type="project" value="UniProtKB-SubCell"/>
</dbReference>
<comment type="subcellular location">
    <subcellularLocation>
        <location evidence="1">Cell membrane</location>
        <topology evidence="1">Multi-pass membrane protein</topology>
    </subcellularLocation>
</comment>
<dbReference type="AlphaFoldDB" id="K1E949"/>
<dbReference type="PANTHER" id="PTHR30250:SF11">
    <property type="entry name" value="O-ANTIGEN TRANSPORTER-RELATED"/>
    <property type="match status" value="1"/>
</dbReference>
<feature type="transmembrane region" description="Helical" evidence="6">
    <location>
        <begin position="323"/>
        <end position="346"/>
    </location>
</feature>
<name>K1E949_9MICO</name>
<evidence type="ECO:0000256" key="6">
    <source>
        <dbReference type="SAM" id="Phobius"/>
    </source>
</evidence>
<dbReference type="Proteomes" id="UP000004474">
    <property type="component" value="Unassembled WGS sequence"/>
</dbReference>
<proteinExistence type="predicted"/>
<evidence type="ECO:0000313" key="8">
    <source>
        <dbReference type="EMBL" id="RWU84480.1"/>
    </source>
</evidence>
<dbReference type="InterPro" id="IPR050833">
    <property type="entry name" value="Poly_Biosynth_Transport"/>
</dbReference>
<dbReference type="Pfam" id="PF01943">
    <property type="entry name" value="Polysacc_synt"/>
    <property type="match status" value="1"/>
</dbReference>
<evidence type="ECO:0000256" key="3">
    <source>
        <dbReference type="ARBA" id="ARBA00022692"/>
    </source>
</evidence>
<dbReference type="PATRIC" id="fig|1210046.3.peg.933"/>
<gene>
    <name evidence="7" type="ORF">B277_04814</name>
    <name evidence="8" type="ORF">CWN80_04860</name>
</gene>
<keyword evidence="10" id="KW-1185">Reference proteome</keyword>
<accession>K1E949</accession>